<organism evidence="3 4">
    <name type="scientific">Asterophora parasitica</name>
    <dbReference type="NCBI Taxonomy" id="117018"/>
    <lineage>
        <taxon>Eukaryota</taxon>
        <taxon>Fungi</taxon>
        <taxon>Dikarya</taxon>
        <taxon>Basidiomycota</taxon>
        <taxon>Agaricomycotina</taxon>
        <taxon>Agaricomycetes</taxon>
        <taxon>Agaricomycetidae</taxon>
        <taxon>Agaricales</taxon>
        <taxon>Tricholomatineae</taxon>
        <taxon>Lyophyllaceae</taxon>
        <taxon>Asterophora</taxon>
    </lineage>
</organism>
<comment type="caution">
    <text evidence="3">The sequence shown here is derived from an EMBL/GenBank/DDBJ whole genome shotgun (WGS) entry which is preliminary data.</text>
</comment>
<evidence type="ECO:0000313" key="3">
    <source>
        <dbReference type="EMBL" id="KAG5642022.1"/>
    </source>
</evidence>
<dbReference type="EMBL" id="JABCKV010000223">
    <property type="protein sequence ID" value="KAG5642022.1"/>
    <property type="molecule type" value="Genomic_DNA"/>
</dbReference>
<feature type="compositionally biased region" description="Low complexity" evidence="1">
    <location>
        <begin position="182"/>
        <end position="196"/>
    </location>
</feature>
<sequence>MHATSVVAFAIVALGAASTLAVPMAPMGEGLEASSIYRRATGIAPAKDASNSGVQHGTESSTKPTRTIRKKLKGSRTGTAPTITVKVVQACKKGSKSSKHGQSSQHRSSGEKLRSNAQANGSHDTVPGHANGTANQKSKFRAADDQHGSDSDSTANVKGKIPARIVPRAAGAAPTKDSAAVGAAAAAAPTDAPAAIPKDRTQRPKDGTQHRNGGQHASGHKSSSGGLSQHKAAFYKADVGDVFASTTEVGKDHKTTVRHFVKGTNTNCAPEPTSISKGSRKSGKKLKDGKGHSGSVDGTAQRKATDITDATRTSESSRKPVADGSTNTAGRKQAPLPAGNSNGGALTPSARQPKVNPELVARAADILE</sequence>
<feature type="region of interest" description="Disordered" evidence="1">
    <location>
        <begin position="256"/>
        <end position="368"/>
    </location>
</feature>
<gene>
    <name evidence="3" type="ORF">DXG03_003769</name>
</gene>
<feature type="chain" id="PRO_5040300741" evidence="2">
    <location>
        <begin position="22"/>
        <end position="368"/>
    </location>
</feature>
<feature type="region of interest" description="Disordered" evidence="1">
    <location>
        <begin position="182"/>
        <end position="228"/>
    </location>
</feature>
<proteinExistence type="predicted"/>
<dbReference type="Proteomes" id="UP000775547">
    <property type="component" value="Unassembled WGS sequence"/>
</dbReference>
<accession>A0A9P7G7C2</accession>
<protein>
    <submittedName>
        <fullName evidence="3">Uncharacterized protein</fullName>
    </submittedName>
</protein>
<keyword evidence="2" id="KW-0732">Signal</keyword>
<evidence type="ECO:0000313" key="4">
    <source>
        <dbReference type="Proteomes" id="UP000775547"/>
    </source>
</evidence>
<evidence type="ECO:0000256" key="2">
    <source>
        <dbReference type="SAM" id="SignalP"/>
    </source>
</evidence>
<reference evidence="3" key="1">
    <citation type="submission" date="2020-07" db="EMBL/GenBank/DDBJ databases">
        <authorList>
            <person name="Nieuwenhuis M."/>
            <person name="Van De Peppel L.J.J."/>
        </authorList>
    </citation>
    <scope>NUCLEOTIDE SEQUENCE</scope>
    <source>
        <strain evidence="3">AP01</strain>
        <tissue evidence="3">Mycelium</tissue>
    </source>
</reference>
<reference evidence="3" key="2">
    <citation type="submission" date="2021-10" db="EMBL/GenBank/DDBJ databases">
        <title>Phylogenomics reveals ancestral predisposition of the termite-cultivated fungus Termitomyces towards a domesticated lifestyle.</title>
        <authorList>
            <person name="Auxier B."/>
            <person name="Grum-Grzhimaylo A."/>
            <person name="Cardenas M.E."/>
            <person name="Lodge J.D."/>
            <person name="Laessoe T."/>
            <person name="Pedersen O."/>
            <person name="Smith M.E."/>
            <person name="Kuyper T.W."/>
            <person name="Franco-Molano E.A."/>
            <person name="Baroni T.J."/>
            <person name="Aanen D.K."/>
        </authorList>
    </citation>
    <scope>NUCLEOTIDE SEQUENCE</scope>
    <source>
        <strain evidence="3">AP01</strain>
        <tissue evidence="3">Mycelium</tissue>
    </source>
</reference>
<feature type="compositionally biased region" description="Polar residues" evidence="1">
    <location>
        <begin position="49"/>
        <end position="65"/>
    </location>
</feature>
<feature type="compositionally biased region" description="Basic and acidic residues" evidence="1">
    <location>
        <begin position="197"/>
        <end position="209"/>
    </location>
</feature>
<feature type="signal peptide" evidence="2">
    <location>
        <begin position="1"/>
        <end position="21"/>
    </location>
</feature>
<dbReference type="OrthoDB" id="3070668at2759"/>
<feature type="compositionally biased region" description="Basic and acidic residues" evidence="1">
    <location>
        <begin position="141"/>
        <end position="150"/>
    </location>
</feature>
<name>A0A9P7G7C2_9AGAR</name>
<dbReference type="AlphaFoldDB" id="A0A9P7G7C2"/>
<keyword evidence="4" id="KW-1185">Reference proteome</keyword>
<evidence type="ECO:0000256" key="1">
    <source>
        <dbReference type="SAM" id="MobiDB-lite"/>
    </source>
</evidence>
<feature type="region of interest" description="Disordered" evidence="1">
    <location>
        <begin position="47"/>
        <end position="162"/>
    </location>
</feature>